<evidence type="ECO:0000313" key="3">
    <source>
        <dbReference type="Proteomes" id="UP000528608"/>
    </source>
</evidence>
<sequence length="55" mass="6148">MFGKKSQRETEDLTTPEAVDRGQRVYDRIVAGKCKDVVAELDAVHGRGRESKRAS</sequence>
<feature type="compositionally biased region" description="Basic and acidic residues" evidence="1">
    <location>
        <begin position="1"/>
        <end position="11"/>
    </location>
</feature>
<organism evidence="2 3">
    <name type="scientific">Streptomyces eurocidicus</name>
    <name type="common">Streptoverticillium eurocidicus</name>
    <dbReference type="NCBI Taxonomy" id="66423"/>
    <lineage>
        <taxon>Bacteria</taxon>
        <taxon>Bacillati</taxon>
        <taxon>Actinomycetota</taxon>
        <taxon>Actinomycetes</taxon>
        <taxon>Kitasatosporales</taxon>
        <taxon>Streptomycetaceae</taxon>
        <taxon>Streptomyces</taxon>
    </lineage>
</organism>
<feature type="region of interest" description="Disordered" evidence="1">
    <location>
        <begin position="1"/>
        <end position="21"/>
    </location>
</feature>
<dbReference type="EMBL" id="JACHJF010000002">
    <property type="protein sequence ID" value="MBB5117805.1"/>
    <property type="molecule type" value="Genomic_DNA"/>
</dbReference>
<evidence type="ECO:0000313" key="2">
    <source>
        <dbReference type="EMBL" id="MBB5117805.1"/>
    </source>
</evidence>
<comment type="caution">
    <text evidence="2">The sequence shown here is derived from an EMBL/GenBank/DDBJ whole genome shotgun (WGS) entry which is preliminary data.</text>
</comment>
<proteinExistence type="predicted"/>
<dbReference type="AlphaFoldDB" id="A0A7W8B6R0"/>
<reference evidence="2 3" key="1">
    <citation type="submission" date="2020-08" db="EMBL/GenBank/DDBJ databases">
        <title>Genomic Encyclopedia of Type Strains, Phase III (KMG-III): the genomes of soil and plant-associated and newly described type strains.</title>
        <authorList>
            <person name="Whitman W."/>
        </authorList>
    </citation>
    <scope>NUCLEOTIDE SEQUENCE [LARGE SCALE GENOMIC DNA]</scope>
    <source>
        <strain evidence="2 3">CECT 3259</strain>
    </source>
</reference>
<name>A0A7W8B6R0_STREU</name>
<dbReference type="RefSeq" id="WP_170127576.1">
    <property type="nucleotide sequence ID" value="NZ_JACHJF010000002.1"/>
</dbReference>
<dbReference type="Proteomes" id="UP000528608">
    <property type="component" value="Unassembled WGS sequence"/>
</dbReference>
<protein>
    <submittedName>
        <fullName evidence="2">Uncharacterized protein</fullName>
    </submittedName>
</protein>
<evidence type="ECO:0000256" key="1">
    <source>
        <dbReference type="SAM" id="MobiDB-lite"/>
    </source>
</evidence>
<gene>
    <name evidence="2" type="ORF">FHS36_001211</name>
</gene>
<accession>A0A7W8B6R0</accession>